<dbReference type="EMBL" id="JBHTMU010000026">
    <property type="protein sequence ID" value="MFD1343502.1"/>
    <property type="molecule type" value="Genomic_DNA"/>
</dbReference>
<name>A0ABW3ZL36_9RHOB</name>
<evidence type="ECO:0000313" key="2">
    <source>
        <dbReference type="Proteomes" id="UP001597135"/>
    </source>
</evidence>
<organism evidence="1 2">
    <name type="scientific">Litorisediminicola beolgyonensis</name>
    <dbReference type="NCBI Taxonomy" id="1173614"/>
    <lineage>
        <taxon>Bacteria</taxon>
        <taxon>Pseudomonadati</taxon>
        <taxon>Pseudomonadota</taxon>
        <taxon>Alphaproteobacteria</taxon>
        <taxon>Rhodobacterales</taxon>
        <taxon>Paracoccaceae</taxon>
        <taxon>Litorisediminicola</taxon>
    </lineage>
</organism>
<keyword evidence="2" id="KW-1185">Reference proteome</keyword>
<gene>
    <name evidence="1" type="ORF">ACFQ4E_13820</name>
</gene>
<accession>A0ABW3ZL36</accession>
<evidence type="ECO:0000313" key="1">
    <source>
        <dbReference type="EMBL" id="MFD1343502.1"/>
    </source>
</evidence>
<reference evidence="2" key="1">
    <citation type="journal article" date="2019" name="Int. J. Syst. Evol. Microbiol.">
        <title>The Global Catalogue of Microorganisms (GCM) 10K type strain sequencing project: providing services to taxonomists for standard genome sequencing and annotation.</title>
        <authorList>
            <consortium name="The Broad Institute Genomics Platform"/>
            <consortium name="The Broad Institute Genome Sequencing Center for Infectious Disease"/>
            <person name="Wu L."/>
            <person name="Ma J."/>
        </authorList>
    </citation>
    <scope>NUCLEOTIDE SEQUENCE [LARGE SCALE GENOMIC DNA]</scope>
    <source>
        <strain evidence="2">CCUG 62953</strain>
    </source>
</reference>
<dbReference type="Proteomes" id="UP001597135">
    <property type="component" value="Unassembled WGS sequence"/>
</dbReference>
<sequence>MLGLLMALCMALAGTILNGIFGELEDGSHAHGAEEESIFSEPELSQLDAGADALPAGAASELVMPTLDGPEPYFPEFQPGTDQLVVLYPDDEPEPDFDDLTLTYDSEYDETEVRVTSESGTRLVCYLPGVCPEDIGPNAVSFLPASDAQGMI</sequence>
<protein>
    <submittedName>
        <fullName evidence="1">Uncharacterized protein</fullName>
    </submittedName>
</protein>
<comment type="caution">
    <text evidence="1">The sequence shown here is derived from an EMBL/GenBank/DDBJ whole genome shotgun (WGS) entry which is preliminary data.</text>
</comment>
<dbReference type="RefSeq" id="WP_386804517.1">
    <property type="nucleotide sequence ID" value="NZ_JBHTMU010000026.1"/>
</dbReference>
<proteinExistence type="predicted"/>